<dbReference type="GO" id="GO:0015074">
    <property type="term" value="P:DNA integration"/>
    <property type="evidence" value="ECO:0007669"/>
    <property type="project" value="InterPro"/>
</dbReference>
<dbReference type="InterPro" id="IPR012337">
    <property type="entry name" value="RNaseH-like_sf"/>
</dbReference>
<dbReference type="PROSITE" id="PS50994">
    <property type="entry name" value="INTEGRASE"/>
    <property type="match status" value="1"/>
</dbReference>
<dbReference type="Gene3D" id="1.10.340.70">
    <property type="match status" value="1"/>
</dbReference>
<evidence type="ECO:0000256" key="5">
    <source>
        <dbReference type="ARBA" id="ARBA00022801"/>
    </source>
</evidence>
<evidence type="ECO:0000256" key="1">
    <source>
        <dbReference type="ARBA" id="ARBA00022679"/>
    </source>
</evidence>
<dbReference type="Pfam" id="PF00078">
    <property type="entry name" value="RVT_1"/>
    <property type="match status" value="1"/>
</dbReference>
<keyword evidence="1" id="KW-0808">Transferase</keyword>
<dbReference type="Proteomes" id="UP001152484">
    <property type="component" value="Unassembled WGS sequence"/>
</dbReference>
<gene>
    <name evidence="9" type="ORF">CEURO_LOCUS789</name>
</gene>
<dbReference type="InterPro" id="IPR041373">
    <property type="entry name" value="RT_RNaseH"/>
</dbReference>
<dbReference type="Gene3D" id="3.30.70.270">
    <property type="match status" value="2"/>
</dbReference>
<dbReference type="InterPro" id="IPR001584">
    <property type="entry name" value="Integrase_cat-core"/>
</dbReference>
<dbReference type="Pfam" id="PF17917">
    <property type="entry name" value="RT_RNaseH"/>
    <property type="match status" value="1"/>
</dbReference>
<dbReference type="CDD" id="cd01647">
    <property type="entry name" value="RT_LTR"/>
    <property type="match status" value="1"/>
</dbReference>
<dbReference type="SUPFAM" id="SSF56672">
    <property type="entry name" value="DNA/RNA polymerases"/>
    <property type="match status" value="1"/>
</dbReference>
<dbReference type="PROSITE" id="PS50878">
    <property type="entry name" value="RT_POL"/>
    <property type="match status" value="1"/>
</dbReference>
<dbReference type="AlphaFoldDB" id="A0A9P0YH98"/>
<dbReference type="FunFam" id="3.30.70.270:FF:000020">
    <property type="entry name" value="Transposon Tf2-6 polyprotein-like Protein"/>
    <property type="match status" value="1"/>
</dbReference>
<dbReference type="GO" id="GO:0016787">
    <property type="term" value="F:hydrolase activity"/>
    <property type="evidence" value="ECO:0007669"/>
    <property type="project" value="UniProtKB-KW"/>
</dbReference>
<dbReference type="InterPro" id="IPR043502">
    <property type="entry name" value="DNA/RNA_pol_sf"/>
</dbReference>
<dbReference type="InterPro" id="IPR000477">
    <property type="entry name" value="RT_dom"/>
</dbReference>
<sequence length="501" mass="58124">MPFRLTNAPSTFMRLMNQVLHPFIGFFVVVYFDDIFIYSKTKEEHLKHLREVLQVLQENQLYVNLKKCMFCINQLLFLGFVIGKNGVHVDDEKVRAIRDWPAPKSVSEVRSFHGLAAFYQRFVRDFSTITAPITDCLKKGKFCWGLELEQSFALIKEKLCTAPVLALPDFDKIFQVECDASGIGVGAILSQEKQSVAFFSEKLSEARQKCSTYDQEFYAVLRALRQWEHYLVQREFILFTDHLALKFLHSQKIINKMHAQWVSYLQKFPFIIQHKSGIQNKVADALSRRASLLITLAQEIIGFELLKELYENDTDFHELWTKCRDLHPSADFHINEGYLFKGNRLCIPRTSLREKLIRELHGGGLSGHLGRDKTMANLEEHYFWPHLKKDLSTIVRKCYTCQVYKGQSQNTGLYMPLPIPDDIWQDLSMDFVLGLPRTQRGVDSVFVVVDRFSKMSHFIACKKTADVSNIAKLFFREMVRLPGVPKTITSDRDNVIWNNVK</sequence>
<accession>A0A9P0YH98</accession>
<dbReference type="EMBL" id="CAMAPE010000003">
    <property type="protein sequence ID" value="CAH9055301.1"/>
    <property type="molecule type" value="Genomic_DNA"/>
</dbReference>
<evidence type="ECO:0000313" key="9">
    <source>
        <dbReference type="EMBL" id="CAH9055301.1"/>
    </source>
</evidence>
<dbReference type="PANTHER" id="PTHR35046">
    <property type="entry name" value="ZINC KNUCKLE (CCHC-TYPE) FAMILY PROTEIN"/>
    <property type="match status" value="1"/>
</dbReference>
<keyword evidence="4" id="KW-0255">Endonuclease</keyword>
<dbReference type="InterPro" id="IPR041588">
    <property type="entry name" value="Integrase_H2C2"/>
</dbReference>
<reference evidence="9" key="1">
    <citation type="submission" date="2022-07" db="EMBL/GenBank/DDBJ databases">
        <authorList>
            <person name="Macas J."/>
            <person name="Novak P."/>
            <person name="Neumann P."/>
        </authorList>
    </citation>
    <scope>NUCLEOTIDE SEQUENCE</scope>
</reference>
<dbReference type="PANTHER" id="PTHR35046:SF9">
    <property type="entry name" value="RNA-DIRECTED DNA POLYMERASE"/>
    <property type="match status" value="1"/>
</dbReference>
<dbReference type="GO" id="GO:0004519">
    <property type="term" value="F:endonuclease activity"/>
    <property type="evidence" value="ECO:0007669"/>
    <property type="project" value="UniProtKB-KW"/>
</dbReference>
<feature type="domain" description="Integrase catalytic" evidence="8">
    <location>
        <begin position="414"/>
        <end position="501"/>
    </location>
</feature>
<organism evidence="9 10">
    <name type="scientific">Cuscuta europaea</name>
    <name type="common">European dodder</name>
    <dbReference type="NCBI Taxonomy" id="41803"/>
    <lineage>
        <taxon>Eukaryota</taxon>
        <taxon>Viridiplantae</taxon>
        <taxon>Streptophyta</taxon>
        <taxon>Embryophyta</taxon>
        <taxon>Tracheophyta</taxon>
        <taxon>Spermatophyta</taxon>
        <taxon>Magnoliopsida</taxon>
        <taxon>eudicotyledons</taxon>
        <taxon>Gunneridae</taxon>
        <taxon>Pentapetalae</taxon>
        <taxon>asterids</taxon>
        <taxon>lamiids</taxon>
        <taxon>Solanales</taxon>
        <taxon>Convolvulaceae</taxon>
        <taxon>Cuscuteae</taxon>
        <taxon>Cuscuta</taxon>
        <taxon>Cuscuta subgen. Cuscuta</taxon>
    </lineage>
</organism>
<keyword evidence="2" id="KW-0548">Nucleotidyltransferase</keyword>
<evidence type="ECO:0000256" key="4">
    <source>
        <dbReference type="ARBA" id="ARBA00022759"/>
    </source>
</evidence>
<comment type="caution">
    <text evidence="9">The sequence shown here is derived from an EMBL/GenBank/DDBJ whole genome shotgun (WGS) entry which is preliminary data.</text>
</comment>
<keyword evidence="6" id="KW-0695">RNA-directed DNA polymerase</keyword>
<evidence type="ECO:0000313" key="10">
    <source>
        <dbReference type="Proteomes" id="UP001152484"/>
    </source>
</evidence>
<keyword evidence="5" id="KW-0378">Hydrolase</keyword>
<keyword evidence="3" id="KW-0540">Nuclease</keyword>
<dbReference type="Gene3D" id="3.30.420.10">
    <property type="entry name" value="Ribonuclease H-like superfamily/Ribonuclease H"/>
    <property type="match status" value="1"/>
</dbReference>
<keyword evidence="10" id="KW-1185">Reference proteome</keyword>
<dbReference type="SUPFAM" id="SSF53098">
    <property type="entry name" value="Ribonuclease H-like"/>
    <property type="match status" value="1"/>
</dbReference>
<proteinExistence type="predicted"/>
<name>A0A9P0YH98_CUSEU</name>
<evidence type="ECO:0000256" key="3">
    <source>
        <dbReference type="ARBA" id="ARBA00022722"/>
    </source>
</evidence>
<dbReference type="FunFam" id="3.30.70.270:FF:000003">
    <property type="entry name" value="Transposon Ty3-G Gag-Pol polyprotein"/>
    <property type="match status" value="1"/>
</dbReference>
<evidence type="ECO:0000259" key="7">
    <source>
        <dbReference type="PROSITE" id="PS50878"/>
    </source>
</evidence>
<dbReference type="Pfam" id="PF17921">
    <property type="entry name" value="Integrase_H2C2"/>
    <property type="match status" value="1"/>
</dbReference>
<evidence type="ECO:0000256" key="2">
    <source>
        <dbReference type="ARBA" id="ARBA00022695"/>
    </source>
</evidence>
<protein>
    <submittedName>
        <fullName evidence="9">Uncharacterized protein</fullName>
    </submittedName>
</protein>
<dbReference type="InterPro" id="IPR043128">
    <property type="entry name" value="Rev_trsase/Diguanyl_cyclase"/>
</dbReference>
<evidence type="ECO:0000259" key="8">
    <source>
        <dbReference type="PROSITE" id="PS50994"/>
    </source>
</evidence>
<feature type="domain" description="Reverse transcriptase" evidence="7">
    <location>
        <begin position="1"/>
        <end position="82"/>
    </location>
</feature>
<dbReference type="GO" id="GO:0003964">
    <property type="term" value="F:RNA-directed DNA polymerase activity"/>
    <property type="evidence" value="ECO:0007669"/>
    <property type="project" value="UniProtKB-KW"/>
</dbReference>
<dbReference type="InterPro" id="IPR036397">
    <property type="entry name" value="RNaseH_sf"/>
</dbReference>
<evidence type="ECO:0000256" key="6">
    <source>
        <dbReference type="ARBA" id="ARBA00022918"/>
    </source>
</evidence>
<dbReference type="GO" id="GO:0003676">
    <property type="term" value="F:nucleic acid binding"/>
    <property type="evidence" value="ECO:0007669"/>
    <property type="project" value="InterPro"/>
</dbReference>
<dbReference type="CDD" id="cd09274">
    <property type="entry name" value="RNase_HI_RT_Ty3"/>
    <property type="match status" value="1"/>
</dbReference>
<dbReference type="OrthoDB" id="1300460at2759"/>
<dbReference type="FunFam" id="1.10.340.70:FF:000001">
    <property type="entry name" value="Retrovirus-related Pol polyprotein from transposon gypsy-like Protein"/>
    <property type="match status" value="1"/>
</dbReference>